<keyword evidence="1" id="KW-0812">Transmembrane</keyword>
<dbReference type="Proteomes" id="UP001497623">
    <property type="component" value="Unassembled WGS sequence"/>
</dbReference>
<evidence type="ECO:0000313" key="3">
    <source>
        <dbReference type="Proteomes" id="UP001497623"/>
    </source>
</evidence>
<keyword evidence="3" id="KW-1185">Reference proteome</keyword>
<keyword evidence="1" id="KW-1133">Transmembrane helix</keyword>
<proteinExistence type="predicted"/>
<comment type="caution">
    <text evidence="2">The sequence shown here is derived from an EMBL/GenBank/DDBJ whole genome shotgun (WGS) entry which is preliminary data.</text>
</comment>
<evidence type="ECO:0000313" key="2">
    <source>
        <dbReference type="EMBL" id="CAL4182543.1"/>
    </source>
</evidence>
<feature type="transmembrane region" description="Helical" evidence="1">
    <location>
        <begin position="12"/>
        <end position="29"/>
    </location>
</feature>
<keyword evidence="1" id="KW-0472">Membrane</keyword>
<organism evidence="2 3">
    <name type="scientific">Meganyctiphanes norvegica</name>
    <name type="common">Northern krill</name>
    <name type="synonym">Thysanopoda norvegica</name>
    <dbReference type="NCBI Taxonomy" id="48144"/>
    <lineage>
        <taxon>Eukaryota</taxon>
        <taxon>Metazoa</taxon>
        <taxon>Ecdysozoa</taxon>
        <taxon>Arthropoda</taxon>
        <taxon>Crustacea</taxon>
        <taxon>Multicrustacea</taxon>
        <taxon>Malacostraca</taxon>
        <taxon>Eumalacostraca</taxon>
        <taxon>Eucarida</taxon>
        <taxon>Euphausiacea</taxon>
        <taxon>Euphausiidae</taxon>
        <taxon>Meganyctiphanes</taxon>
    </lineage>
</organism>
<reference evidence="2 3" key="1">
    <citation type="submission" date="2024-05" db="EMBL/GenBank/DDBJ databases">
        <authorList>
            <person name="Wallberg A."/>
        </authorList>
    </citation>
    <scope>NUCLEOTIDE SEQUENCE [LARGE SCALE GENOMIC DNA]</scope>
</reference>
<sequence length="131" mass="14790">MLTSTFKYIPNIWALNRCLAILVYIYFLCDLNHLIMSNRGGGREQDSIWLHYEQTFIPSKKGNCATCKSCCKQMMGLTDRMKPNFEECNGDNDIAASPTTFSLRSLQPTESLSVLTVSPLPAVKKQKNVSF</sequence>
<evidence type="ECO:0000256" key="1">
    <source>
        <dbReference type="SAM" id="Phobius"/>
    </source>
</evidence>
<name>A0AAV2SBQ9_MEGNR</name>
<gene>
    <name evidence="2" type="ORF">MNOR_LOCUS35589</name>
</gene>
<accession>A0AAV2SBQ9</accession>
<protein>
    <submittedName>
        <fullName evidence="2">Uncharacterized protein</fullName>
    </submittedName>
</protein>
<dbReference type="EMBL" id="CAXKWB010060071">
    <property type="protein sequence ID" value="CAL4182543.1"/>
    <property type="molecule type" value="Genomic_DNA"/>
</dbReference>
<dbReference type="AlphaFoldDB" id="A0AAV2SBQ9"/>